<reference evidence="2 3" key="1">
    <citation type="submission" date="2018-09" db="EMBL/GenBank/DDBJ databases">
        <title>Genome sequencing of strain 1JSPR-7.</title>
        <authorList>
            <person name="Heo J."/>
            <person name="Kim S.-J."/>
            <person name="Kwon S.-W."/>
        </authorList>
    </citation>
    <scope>NUCLEOTIDE SEQUENCE [LARGE SCALE GENOMIC DNA]</scope>
    <source>
        <strain evidence="2 3">1JSPR-7</strain>
    </source>
</reference>
<accession>A0A387BDB4</accession>
<dbReference type="Proteomes" id="UP000269374">
    <property type="component" value="Chromosome"/>
</dbReference>
<proteinExistence type="predicted"/>
<keyword evidence="3" id="KW-1185">Reference proteome</keyword>
<evidence type="ECO:0000313" key="3">
    <source>
        <dbReference type="Proteomes" id="UP000269374"/>
    </source>
</evidence>
<keyword evidence="1" id="KW-1133">Transmembrane helix</keyword>
<dbReference type="AlphaFoldDB" id="A0A387BDB4"/>
<evidence type="ECO:0000256" key="1">
    <source>
        <dbReference type="SAM" id="Phobius"/>
    </source>
</evidence>
<dbReference type="OrthoDB" id="2243883at2"/>
<gene>
    <name evidence="2" type="ORF">D7I46_04245</name>
</gene>
<protein>
    <submittedName>
        <fullName evidence="2">Uncharacterized protein</fullName>
    </submittedName>
</protein>
<keyword evidence="1" id="KW-0812">Transmembrane</keyword>
<sequence>MTWIKDILPILGIGVVFALLYELVLWISVKLDEKEIKKTKKQEQEMSKIKNLHFFKKEKSIA</sequence>
<feature type="transmembrane region" description="Helical" evidence="1">
    <location>
        <begin position="6"/>
        <end position="29"/>
    </location>
</feature>
<name>A0A387BDB4_9LACT</name>
<evidence type="ECO:0000313" key="2">
    <source>
        <dbReference type="EMBL" id="AYG01915.1"/>
    </source>
</evidence>
<dbReference type="EMBL" id="CP032627">
    <property type="protein sequence ID" value="AYG01915.1"/>
    <property type="molecule type" value="Genomic_DNA"/>
</dbReference>
<organism evidence="2 3">
    <name type="scientific">Lactococcus allomyrinae</name>
    <dbReference type="NCBI Taxonomy" id="2419773"/>
    <lineage>
        <taxon>Bacteria</taxon>
        <taxon>Bacillati</taxon>
        <taxon>Bacillota</taxon>
        <taxon>Bacilli</taxon>
        <taxon>Lactobacillales</taxon>
        <taxon>Streptococcaceae</taxon>
        <taxon>Lactococcus</taxon>
    </lineage>
</organism>
<keyword evidence="1" id="KW-0472">Membrane</keyword>
<dbReference type="KEGG" id="lact:D7I46_04245"/>